<evidence type="ECO:0000256" key="3">
    <source>
        <dbReference type="ARBA" id="ARBA00023163"/>
    </source>
</evidence>
<dbReference type="PANTHER" id="PTHR44688">
    <property type="entry name" value="DNA-BINDING TRANSCRIPTIONAL ACTIVATOR DEVR_DOSR"/>
    <property type="match status" value="1"/>
</dbReference>
<keyword evidence="3" id="KW-0804">Transcription</keyword>
<dbReference type="EMBL" id="CP049934">
    <property type="protein sequence ID" value="QIM15775.1"/>
    <property type="molecule type" value="Genomic_DNA"/>
</dbReference>
<evidence type="ECO:0000256" key="1">
    <source>
        <dbReference type="ARBA" id="ARBA00023015"/>
    </source>
</evidence>
<dbReference type="KEGG" id="lins:G7067_04045"/>
<gene>
    <name evidence="5" type="ORF">G7067_04045</name>
</gene>
<dbReference type="InterPro" id="IPR036388">
    <property type="entry name" value="WH-like_DNA-bd_sf"/>
</dbReference>
<evidence type="ECO:0000256" key="2">
    <source>
        <dbReference type="ARBA" id="ARBA00023125"/>
    </source>
</evidence>
<dbReference type="PROSITE" id="PS50043">
    <property type="entry name" value="HTH_LUXR_2"/>
    <property type="match status" value="1"/>
</dbReference>
<dbReference type="AlphaFoldDB" id="A0A6G8FHD6"/>
<dbReference type="PRINTS" id="PR00038">
    <property type="entry name" value="HTHLUXR"/>
</dbReference>
<dbReference type="GO" id="GO:0003677">
    <property type="term" value="F:DNA binding"/>
    <property type="evidence" value="ECO:0007669"/>
    <property type="project" value="UniProtKB-KW"/>
</dbReference>
<dbReference type="Gene3D" id="1.10.10.10">
    <property type="entry name" value="Winged helix-like DNA-binding domain superfamily/Winged helix DNA-binding domain"/>
    <property type="match status" value="1"/>
</dbReference>
<keyword evidence="1" id="KW-0805">Transcription regulation</keyword>
<dbReference type="InterPro" id="IPR000792">
    <property type="entry name" value="Tscrpt_reg_LuxR_C"/>
</dbReference>
<dbReference type="SUPFAM" id="SSF46894">
    <property type="entry name" value="C-terminal effector domain of the bipartite response regulators"/>
    <property type="match status" value="1"/>
</dbReference>
<dbReference type="SMART" id="SM00421">
    <property type="entry name" value="HTH_LUXR"/>
    <property type="match status" value="1"/>
</dbReference>
<dbReference type="GO" id="GO:0006355">
    <property type="term" value="P:regulation of DNA-templated transcription"/>
    <property type="evidence" value="ECO:0007669"/>
    <property type="project" value="InterPro"/>
</dbReference>
<reference evidence="5 6" key="1">
    <citation type="submission" date="2020-03" db="EMBL/GenBank/DDBJ databases">
        <title>Leucobacter sp. nov., isolated from beetles.</title>
        <authorList>
            <person name="Hyun D.-W."/>
            <person name="Bae J.-W."/>
        </authorList>
    </citation>
    <scope>NUCLEOTIDE SEQUENCE [LARGE SCALE GENOMIC DNA]</scope>
    <source>
        <strain evidence="5 6">HDW9B</strain>
    </source>
</reference>
<evidence type="ECO:0000313" key="5">
    <source>
        <dbReference type="EMBL" id="QIM15775.1"/>
    </source>
</evidence>
<dbReference type="Proteomes" id="UP000501387">
    <property type="component" value="Chromosome"/>
</dbReference>
<dbReference type="CDD" id="cd06170">
    <property type="entry name" value="LuxR_C_like"/>
    <property type="match status" value="1"/>
</dbReference>
<sequence>MGAGPGPYPGQSPAWLQSHLLAFAGQPEEAVALLLNDSDEQAQRGFHVAALFAGTLALDLEYSPEASKRLRELDQSVDGEFFTVRLDYLDALHAEDPDALVAVAPKLATVGRPGLALSALETATGLLQSAGRIEEAEAIRHQNTELSESLGDTQFDTNRLRTIAAKLTDREREITSMVLEGMTNQQIAAKLVVSVRTVESHLHRAMRKVGVSSRHDLSEQLGSLIMPGS</sequence>
<dbReference type="PROSITE" id="PS00622">
    <property type="entry name" value="HTH_LUXR_1"/>
    <property type="match status" value="1"/>
</dbReference>
<accession>A0A6G8FHD6</accession>
<dbReference type="Pfam" id="PF00196">
    <property type="entry name" value="GerE"/>
    <property type="match status" value="1"/>
</dbReference>
<feature type="domain" description="HTH luxR-type" evidence="4">
    <location>
        <begin position="160"/>
        <end position="225"/>
    </location>
</feature>
<keyword evidence="2" id="KW-0238">DNA-binding</keyword>
<keyword evidence="6" id="KW-1185">Reference proteome</keyword>
<protein>
    <submittedName>
        <fullName evidence="5">Response regulator transcription factor</fullName>
    </submittedName>
</protein>
<dbReference type="PANTHER" id="PTHR44688:SF16">
    <property type="entry name" value="DNA-BINDING TRANSCRIPTIONAL ACTIVATOR DEVR_DOSR"/>
    <property type="match status" value="1"/>
</dbReference>
<name>A0A6G8FHD6_9MICO</name>
<dbReference type="InterPro" id="IPR016032">
    <property type="entry name" value="Sig_transdc_resp-reg_C-effctor"/>
</dbReference>
<evidence type="ECO:0000313" key="6">
    <source>
        <dbReference type="Proteomes" id="UP000501387"/>
    </source>
</evidence>
<organism evidence="5 6">
    <name type="scientific">Leucobacter insecticola</name>
    <dbReference type="NCBI Taxonomy" id="2714934"/>
    <lineage>
        <taxon>Bacteria</taxon>
        <taxon>Bacillati</taxon>
        <taxon>Actinomycetota</taxon>
        <taxon>Actinomycetes</taxon>
        <taxon>Micrococcales</taxon>
        <taxon>Microbacteriaceae</taxon>
        <taxon>Leucobacter</taxon>
    </lineage>
</organism>
<evidence type="ECO:0000259" key="4">
    <source>
        <dbReference type="PROSITE" id="PS50043"/>
    </source>
</evidence>
<proteinExistence type="predicted"/>